<dbReference type="GO" id="GO:0071555">
    <property type="term" value="P:cell wall organization"/>
    <property type="evidence" value="ECO:0007669"/>
    <property type="project" value="UniProtKB-KW"/>
</dbReference>
<dbReference type="HAMAP" id="MF_02065">
    <property type="entry name" value="MltG"/>
    <property type="match status" value="1"/>
</dbReference>
<evidence type="ECO:0000256" key="6">
    <source>
        <dbReference type="ARBA" id="ARBA00023316"/>
    </source>
</evidence>
<comment type="similarity">
    <text evidence="7">Belongs to the transglycosylase MltG family.</text>
</comment>
<keyword evidence="2 7" id="KW-0812">Transmembrane</keyword>
<dbReference type="GO" id="GO:0008932">
    <property type="term" value="F:lytic endotransglycosylase activity"/>
    <property type="evidence" value="ECO:0007669"/>
    <property type="project" value="UniProtKB-UniRule"/>
</dbReference>
<dbReference type="NCBIfam" id="TIGR00247">
    <property type="entry name" value="endolytic transglycosylase MltG"/>
    <property type="match status" value="1"/>
</dbReference>
<dbReference type="Gene3D" id="3.30.160.60">
    <property type="entry name" value="Classic Zinc Finger"/>
    <property type="match status" value="1"/>
</dbReference>
<evidence type="ECO:0000256" key="3">
    <source>
        <dbReference type="ARBA" id="ARBA00022989"/>
    </source>
</evidence>
<dbReference type="STRING" id="1802471.A2115_01690"/>
<proteinExistence type="inferred from homology"/>
<dbReference type="Pfam" id="PF02618">
    <property type="entry name" value="YceG"/>
    <property type="match status" value="1"/>
</dbReference>
<evidence type="ECO:0000313" key="8">
    <source>
        <dbReference type="EMBL" id="OGM02773.1"/>
    </source>
</evidence>
<evidence type="ECO:0000256" key="2">
    <source>
        <dbReference type="ARBA" id="ARBA00022692"/>
    </source>
</evidence>
<evidence type="ECO:0000256" key="4">
    <source>
        <dbReference type="ARBA" id="ARBA00023136"/>
    </source>
</evidence>
<dbReference type="GO" id="GO:0009252">
    <property type="term" value="P:peptidoglycan biosynthetic process"/>
    <property type="evidence" value="ECO:0007669"/>
    <property type="project" value="UniProtKB-UniRule"/>
</dbReference>
<dbReference type="InterPro" id="IPR003770">
    <property type="entry name" value="MLTG-like"/>
</dbReference>
<dbReference type="PANTHER" id="PTHR30518">
    <property type="entry name" value="ENDOLYTIC MUREIN TRANSGLYCOSYLASE"/>
    <property type="match status" value="1"/>
</dbReference>
<comment type="catalytic activity">
    <reaction evidence="7">
        <text>a peptidoglycan chain = a peptidoglycan chain with N-acetyl-1,6-anhydromuramyl-[peptide] at the reducing end + a peptidoglycan chain with N-acetylglucosamine at the non-reducing end.</text>
        <dbReference type="EC" id="4.2.2.29"/>
    </reaction>
</comment>
<comment type="subcellular location">
    <subcellularLocation>
        <location evidence="7">Cell membrane</location>
        <topology evidence="7">Single-pass membrane protein</topology>
    </subcellularLocation>
</comment>
<dbReference type="PANTHER" id="PTHR30518:SF2">
    <property type="entry name" value="ENDOLYTIC MUREIN TRANSGLYCOSYLASE"/>
    <property type="match status" value="1"/>
</dbReference>
<keyword evidence="5 7" id="KW-0456">Lyase</keyword>
<evidence type="ECO:0000313" key="9">
    <source>
        <dbReference type="Proteomes" id="UP000176198"/>
    </source>
</evidence>
<keyword evidence="6 7" id="KW-0961">Cell wall biogenesis/degradation</keyword>
<protein>
    <recommendedName>
        <fullName evidence="7">Endolytic murein transglycosylase</fullName>
        <ecNumber evidence="7">4.2.2.29</ecNumber>
    </recommendedName>
    <alternativeName>
        <fullName evidence="7">Peptidoglycan lytic transglycosylase</fullName>
    </alternativeName>
    <alternativeName>
        <fullName evidence="7">Peptidoglycan polymerization terminase</fullName>
    </alternativeName>
</protein>
<comment type="function">
    <text evidence="7">Functions as a peptidoglycan terminase that cleaves nascent peptidoglycan strands endolytically to terminate their elongation.</text>
</comment>
<dbReference type="Proteomes" id="UP000176198">
    <property type="component" value="Unassembled WGS sequence"/>
</dbReference>
<gene>
    <name evidence="7" type="primary">mltG</name>
    <name evidence="8" type="ORF">A2115_01690</name>
</gene>
<keyword evidence="4 7" id="KW-0472">Membrane</keyword>
<dbReference type="EMBL" id="MGFJ01000014">
    <property type="protein sequence ID" value="OGM02773.1"/>
    <property type="molecule type" value="Genomic_DNA"/>
</dbReference>
<evidence type="ECO:0000256" key="1">
    <source>
        <dbReference type="ARBA" id="ARBA00022475"/>
    </source>
</evidence>
<dbReference type="GO" id="GO:0005886">
    <property type="term" value="C:plasma membrane"/>
    <property type="evidence" value="ECO:0007669"/>
    <property type="project" value="UniProtKB-SubCell"/>
</dbReference>
<sequence length="345" mass="38912">MKRRVFLPIVSGFLIIVFLLCYLWWRQNTQPAIVGQSEPVNFIINSGSSATQVGKRLAEEGLIRSPLAFKIYVQTNNLSEKIPTGEFTLSPNLSLEEVVAKLLKGPDEFWLTIPEGLRREEVALMTIAALGVPDPEGFYNAFLQDSQGKEGMLFPDTYLFPKDVTASQVVNKLNSTFDGKFDERMKTQIAKSKYSLEEIITIASLIERETKTESERPVVAGILWKRLETQGWSLQVDASVQYVIAIKSCSSVSLLTICTYSKAKSLKWWPELSKTDLAINSNYNTYEYSGLPPTPIANPGLSSIKAAIYPEDSPYWFYIHDMQGTIHFSKTIEEHNANIKKYLEN</sequence>
<feature type="site" description="Important for catalytic activity" evidence="7">
    <location>
        <position position="209"/>
    </location>
</feature>
<reference evidence="8 9" key="1">
    <citation type="journal article" date="2016" name="Nat. Commun.">
        <title>Thousands of microbial genomes shed light on interconnected biogeochemical processes in an aquifer system.</title>
        <authorList>
            <person name="Anantharaman K."/>
            <person name="Brown C.T."/>
            <person name="Hug L.A."/>
            <person name="Sharon I."/>
            <person name="Castelle C.J."/>
            <person name="Probst A.J."/>
            <person name="Thomas B.C."/>
            <person name="Singh A."/>
            <person name="Wilkins M.J."/>
            <person name="Karaoz U."/>
            <person name="Brodie E.L."/>
            <person name="Williams K.H."/>
            <person name="Hubbard S.S."/>
            <person name="Banfield J.F."/>
        </authorList>
    </citation>
    <scope>NUCLEOTIDE SEQUENCE [LARGE SCALE GENOMIC DNA]</scope>
</reference>
<organism evidence="8 9">
    <name type="scientific">Candidatus Woesebacteria bacterium GWA1_41_8</name>
    <dbReference type="NCBI Taxonomy" id="1802471"/>
    <lineage>
        <taxon>Bacteria</taxon>
        <taxon>Candidatus Woeseibacteriota</taxon>
    </lineage>
</organism>
<dbReference type="EC" id="4.2.2.29" evidence="7"/>
<dbReference type="AlphaFoldDB" id="A0A1F7WIX5"/>
<accession>A0A1F7WIX5</accession>
<comment type="caution">
    <text evidence="8">The sequence shown here is derived from an EMBL/GenBank/DDBJ whole genome shotgun (WGS) entry which is preliminary data.</text>
</comment>
<evidence type="ECO:0000256" key="5">
    <source>
        <dbReference type="ARBA" id="ARBA00023239"/>
    </source>
</evidence>
<feature type="transmembrane region" description="Helical" evidence="7">
    <location>
        <begin position="5"/>
        <end position="25"/>
    </location>
</feature>
<keyword evidence="1 7" id="KW-1003">Cell membrane</keyword>
<name>A0A1F7WIX5_9BACT</name>
<keyword evidence="3 7" id="KW-1133">Transmembrane helix</keyword>
<evidence type="ECO:0000256" key="7">
    <source>
        <dbReference type="HAMAP-Rule" id="MF_02065"/>
    </source>
</evidence>
<dbReference type="Gene3D" id="3.30.1490.480">
    <property type="entry name" value="Endolytic murein transglycosylase"/>
    <property type="match status" value="1"/>
</dbReference>